<evidence type="ECO:0000313" key="3">
    <source>
        <dbReference type="Proteomes" id="UP000573603"/>
    </source>
</evidence>
<name>A0A8H5DME2_9HYPO</name>
<dbReference type="EMBL" id="JABEVY010000615">
    <property type="protein sequence ID" value="KAF5228949.1"/>
    <property type="molecule type" value="Genomic_DNA"/>
</dbReference>
<sequence length="106" mass="11577">MTSIRSVDILVVNHVRTEQAAEGQVPGRIEADFQQPDTRISRQEDRAEVAADSGDASTSVPQSGANRNDTNPSTIENIDVASWANVCPEAYEKVNTDPEHSELLQK</sequence>
<evidence type="ECO:0000256" key="1">
    <source>
        <dbReference type="SAM" id="MobiDB-lite"/>
    </source>
</evidence>
<feature type="region of interest" description="Disordered" evidence="1">
    <location>
        <begin position="19"/>
        <end position="75"/>
    </location>
</feature>
<keyword evidence="3" id="KW-1185">Reference proteome</keyword>
<protein>
    <submittedName>
        <fullName evidence="2">Uncharacterized protein</fullName>
    </submittedName>
</protein>
<accession>A0A8H5DME2</accession>
<dbReference type="Proteomes" id="UP000573603">
    <property type="component" value="Unassembled WGS sequence"/>
</dbReference>
<evidence type="ECO:0000313" key="2">
    <source>
        <dbReference type="EMBL" id="KAF5228949.1"/>
    </source>
</evidence>
<reference evidence="2 3" key="1">
    <citation type="journal article" date="2020" name="BMC Genomics">
        <title>Correction to: Identification and distribution of gene clusters required for synthesis of sphingolipid metabolism inhibitors in diverse species of the filamentous fungus Fusarium.</title>
        <authorList>
            <person name="Kim H.S."/>
            <person name="Lohmar J.M."/>
            <person name="Busman M."/>
            <person name="Brown D.W."/>
            <person name="Naumann T.A."/>
            <person name="Divon H.H."/>
            <person name="Lysoe E."/>
            <person name="Uhlig S."/>
            <person name="Proctor R.H."/>
        </authorList>
    </citation>
    <scope>NUCLEOTIDE SEQUENCE [LARGE SCALE GENOMIC DNA]</scope>
    <source>
        <strain evidence="2 3">NRRL 25214</strain>
    </source>
</reference>
<dbReference type="AlphaFoldDB" id="A0A8H5DME2"/>
<organism evidence="2 3">
    <name type="scientific">Fusarium anthophilum</name>
    <dbReference type="NCBI Taxonomy" id="48485"/>
    <lineage>
        <taxon>Eukaryota</taxon>
        <taxon>Fungi</taxon>
        <taxon>Dikarya</taxon>
        <taxon>Ascomycota</taxon>
        <taxon>Pezizomycotina</taxon>
        <taxon>Sordariomycetes</taxon>
        <taxon>Hypocreomycetidae</taxon>
        <taxon>Hypocreales</taxon>
        <taxon>Nectriaceae</taxon>
        <taxon>Fusarium</taxon>
        <taxon>Fusarium fujikuroi species complex</taxon>
    </lineage>
</organism>
<feature type="compositionally biased region" description="Polar residues" evidence="1">
    <location>
        <begin position="55"/>
        <end position="75"/>
    </location>
</feature>
<proteinExistence type="predicted"/>
<feature type="compositionally biased region" description="Basic and acidic residues" evidence="1">
    <location>
        <begin position="39"/>
        <end position="49"/>
    </location>
</feature>
<gene>
    <name evidence="2" type="ORF">FANTH_14378</name>
</gene>
<comment type="caution">
    <text evidence="2">The sequence shown here is derived from an EMBL/GenBank/DDBJ whole genome shotgun (WGS) entry which is preliminary data.</text>
</comment>